<evidence type="ECO:0000256" key="5">
    <source>
        <dbReference type="ARBA" id="ARBA00023014"/>
    </source>
</evidence>
<evidence type="ECO:0000256" key="1">
    <source>
        <dbReference type="ARBA" id="ARBA00022714"/>
    </source>
</evidence>
<dbReference type="Pfam" id="PF00111">
    <property type="entry name" value="Fer2"/>
    <property type="match status" value="1"/>
</dbReference>
<dbReference type="PANTHER" id="PTHR44379">
    <property type="entry name" value="OXIDOREDUCTASE WITH IRON-SULFUR SUBUNIT"/>
    <property type="match status" value="1"/>
</dbReference>
<evidence type="ECO:0000259" key="6">
    <source>
        <dbReference type="PROSITE" id="PS51085"/>
    </source>
</evidence>
<dbReference type="Pfam" id="PF01799">
    <property type="entry name" value="Fer2_2"/>
    <property type="match status" value="1"/>
</dbReference>
<dbReference type="Proteomes" id="UP000514509">
    <property type="component" value="Chromosome"/>
</dbReference>
<organism evidence="7 8">
    <name type="scientific">Adhaeribacter radiodurans</name>
    <dbReference type="NCBI Taxonomy" id="2745197"/>
    <lineage>
        <taxon>Bacteria</taxon>
        <taxon>Pseudomonadati</taxon>
        <taxon>Bacteroidota</taxon>
        <taxon>Cytophagia</taxon>
        <taxon>Cytophagales</taxon>
        <taxon>Hymenobacteraceae</taxon>
        <taxon>Adhaeribacter</taxon>
    </lineage>
</organism>
<name>A0A7L7L9L8_9BACT</name>
<dbReference type="InterPro" id="IPR002888">
    <property type="entry name" value="2Fe-2S-bd"/>
</dbReference>
<dbReference type="InterPro" id="IPR036010">
    <property type="entry name" value="2Fe-2S_ferredoxin-like_sf"/>
</dbReference>
<sequence length="165" mass="17618">MATLSLTINNKFHTVEADPEMPLLWVIRDIVGLTGTKFGCGMAQCGACTIHLDGNATRSCVLPVSAVVGKKITTIEGISTNRTHPVQQAWIESQVPQCGYCQSGQIMSAVALLNKNVKPTNADIDAAMQGNICRCGTYPRIRQAIQAAAKKMVASNTTLKTLKDG</sequence>
<gene>
    <name evidence="7" type="ORF">HUW48_16550</name>
</gene>
<feature type="domain" description="2Fe-2S ferredoxin-type" evidence="6">
    <location>
        <begin position="2"/>
        <end position="78"/>
    </location>
</feature>
<dbReference type="SUPFAM" id="SSF47741">
    <property type="entry name" value="CO dehydrogenase ISP C-domain like"/>
    <property type="match status" value="1"/>
</dbReference>
<dbReference type="InterPro" id="IPR036884">
    <property type="entry name" value="2Fe-2S-bd_dom_sf"/>
</dbReference>
<dbReference type="AlphaFoldDB" id="A0A7L7L9L8"/>
<reference evidence="7 8" key="1">
    <citation type="submission" date="2020-08" db="EMBL/GenBank/DDBJ databases">
        <title>Adhaeribacter dokdonensis sp. nov., isolated from the rhizosphere of Elymus tsukushiensis, a plant native to the Dokdo Islands, Republic of Korea.</title>
        <authorList>
            <person name="Ghim S.Y."/>
        </authorList>
    </citation>
    <scope>NUCLEOTIDE SEQUENCE [LARGE SCALE GENOMIC DNA]</scope>
    <source>
        <strain evidence="7 8">KUDC8001</strain>
    </source>
</reference>
<dbReference type="GO" id="GO:0016491">
    <property type="term" value="F:oxidoreductase activity"/>
    <property type="evidence" value="ECO:0007669"/>
    <property type="project" value="UniProtKB-KW"/>
</dbReference>
<dbReference type="Gene3D" id="1.10.150.120">
    <property type="entry name" value="[2Fe-2S]-binding domain"/>
    <property type="match status" value="1"/>
</dbReference>
<accession>A0A7L7L9L8</accession>
<protein>
    <submittedName>
        <fullName evidence="7">(2Fe-2S)-binding protein</fullName>
    </submittedName>
</protein>
<dbReference type="GO" id="GO:0046872">
    <property type="term" value="F:metal ion binding"/>
    <property type="evidence" value="ECO:0007669"/>
    <property type="project" value="UniProtKB-KW"/>
</dbReference>
<dbReference type="InterPro" id="IPR006058">
    <property type="entry name" value="2Fe2S_fd_BS"/>
</dbReference>
<evidence type="ECO:0000256" key="3">
    <source>
        <dbReference type="ARBA" id="ARBA00023002"/>
    </source>
</evidence>
<proteinExistence type="predicted"/>
<keyword evidence="2" id="KW-0479">Metal-binding</keyword>
<dbReference type="EMBL" id="CP055153">
    <property type="protein sequence ID" value="QMU29546.1"/>
    <property type="molecule type" value="Genomic_DNA"/>
</dbReference>
<dbReference type="GO" id="GO:0051537">
    <property type="term" value="F:2 iron, 2 sulfur cluster binding"/>
    <property type="evidence" value="ECO:0007669"/>
    <property type="project" value="UniProtKB-KW"/>
</dbReference>
<dbReference type="PANTHER" id="PTHR44379:SF2">
    <property type="entry name" value="BLR6218 PROTEIN"/>
    <property type="match status" value="1"/>
</dbReference>
<dbReference type="KEGG" id="add:HUW48_16550"/>
<evidence type="ECO:0000256" key="2">
    <source>
        <dbReference type="ARBA" id="ARBA00022723"/>
    </source>
</evidence>
<dbReference type="InterPro" id="IPR001041">
    <property type="entry name" value="2Fe-2S_ferredoxin-type"/>
</dbReference>
<dbReference type="InterPro" id="IPR051452">
    <property type="entry name" value="Diverse_Oxidoreductases"/>
</dbReference>
<keyword evidence="1" id="KW-0001">2Fe-2S</keyword>
<keyword evidence="5" id="KW-0411">Iron-sulfur</keyword>
<keyword evidence="3" id="KW-0560">Oxidoreductase</keyword>
<evidence type="ECO:0000256" key="4">
    <source>
        <dbReference type="ARBA" id="ARBA00023004"/>
    </source>
</evidence>
<evidence type="ECO:0000313" key="8">
    <source>
        <dbReference type="Proteomes" id="UP000514509"/>
    </source>
</evidence>
<keyword evidence="8" id="KW-1185">Reference proteome</keyword>
<dbReference type="PROSITE" id="PS00197">
    <property type="entry name" value="2FE2S_FER_1"/>
    <property type="match status" value="1"/>
</dbReference>
<dbReference type="PROSITE" id="PS51085">
    <property type="entry name" value="2FE2S_FER_2"/>
    <property type="match status" value="1"/>
</dbReference>
<dbReference type="CDD" id="cd00207">
    <property type="entry name" value="fer2"/>
    <property type="match status" value="1"/>
</dbReference>
<evidence type="ECO:0000313" key="7">
    <source>
        <dbReference type="EMBL" id="QMU29546.1"/>
    </source>
</evidence>
<dbReference type="FunFam" id="1.10.150.120:FF:000003">
    <property type="entry name" value="Carbon monoxide dehydrogenase, small subunit"/>
    <property type="match status" value="1"/>
</dbReference>
<dbReference type="RefSeq" id="WP_182412006.1">
    <property type="nucleotide sequence ID" value="NZ_CP055153.1"/>
</dbReference>
<dbReference type="SUPFAM" id="SSF54292">
    <property type="entry name" value="2Fe-2S ferredoxin-like"/>
    <property type="match status" value="1"/>
</dbReference>
<dbReference type="Gene3D" id="3.10.20.30">
    <property type="match status" value="1"/>
</dbReference>
<keyword evidence="4" id="KW-0408">Iron</keyword>
<dbReference type="InterPro" id="IPR012675">
    <property type="entry name" value="Beta-grasp_dom_sf"/>
</dbReference>